<dbReference type="PANTHER" id="PTHR21075:SF0">
    <property type="entry name" value="ANAEROBIC RIBONUCLEOSIDE-TRIPHOSPHATE REDUCTASE"/>
    <property type="match status" value="1"/>
</dbReference>
<protein>
    <submittedName>
        <fullName evidence="1">Anaerobic ribonucleoside triphosphate reductase</fullName>
    </submittedName>
</protein>
<sequence length="601" mass="69453">MTNINSEDLKSIICTVSSHFSEDDNFPQMFVDNVCKKLEETDQDREKTILQVFQEMGRAEMIPFYHIYLKEKENTYNSLKQEKIEILVGPTSNDDYIPWETQKIAQALVREGGIPKSIAQKVALSVEQKVLHSDNRYISTALIRDLVNSELFLSGHGYYVKKQTVLGIPKYNLNSLLYTRNGENNIKNIQQLESKIASITFRQYALEEVFSKEVVQAHLSGIIHIEDLEWPVKYFSINSDIPSQFQVKKSSDIENIVELLANIQRVSQFISHSLNIYSIDTEEMNWNKSMLKSFISGISQNSFLSYNIILHRLESSFTDNLYKCYKDFSGNGKYKLPRFWVPINPESFENKKLLKKIGNIALTTNNINFYFKPQNLYDEENKPRTGCAMNAFVINILRAALTAKTKESLWQELKETFNLTVKAHLDKKRFLFNLSDGTLTQLTQYNNICQVDINDSICFLSIAGLPEAISFLCDGNDMSAGEGWELAIEILERLNEMAVNLEQRYDIRIRLVDYSNSKAVQHFENVHKSILSKLPINKYTFGPHFSENTEMNHREKILKEGQLHQYIKSYINIKDIKDGKSLLSLLEFTYQETDANILRVI</sequence>
<dbReference type="InterPro" id="IPR012833">
    <property type="entry name" value="NrdD"/>
</dbReference>
<dbReference type="OrthoDB" id="9804622at2"/>
<dbReference type="RefSeq" id="WP_151969029.1">
    <property type="nucleotide sequence ID" value="NZ_AP019860.1"/>
</dbReference>
<dbReference type="GO" id="GO:0008998">
    <property type="term" value="F:ribonucleoside-triphosphate reductase (thioredoxin) activity"/>
    <property type="evidence" value="ECO:0007669"/>
    <property type="project" value="InterPro"/>
</dbReference>
<dbReference type="Pfam" id="PF13597">
    <property type="entry name" value="NRDD"/>
    <property type="match status" value="1"/>
</dbReference>
<dbReference type="SUPFAM" id="SSF51998">
    <property type="entry name" value="PFL-like glycyl radical enzymes"/>
    <property type="match status" value="1"/>
</dbReference>
<evidence type="ECO:0000313" key="2">
    <source>
        <dbReference type="Proteomes" id="UP000326354"/>
    </source>
</evidence>
<dbReference type="GO" id="GO:0006260">
    <property type="term" value="P:DNA replication"/>
    <property type="evidence" value="ECO:0007669"/>
    <property type="project" value="InterPro"/>
</dbReference>
<dbReference type="Gene3D" id="3.20.70.20">
    <property type="match status" value="1"/>
</dbReference>
<name>A0A5S9F438_UABAM</name>
<gene>
    <name evidence="1" type="ORF">UABAM_03262</name>
</gene>
<dbReference type="GO" id="GO:0009265">
    <property type="term" value="P:2'-deoxyribonucleotide biosynthetic process"/>
    <property type="evidence" value="ECO:0007669"/>
    <property type="project" value="TreeGrafter"/>
</dbReference>
<dbReference type="KEGG" id="uam:UABAM_03262"/>
<proteinExistence type="predicted"/>
<dbReference type="EMBL" id="AP019860">
    <property type="protein sequence ID" value="BBM84901.1"/>
    <property type="molecule type" value="Genomic_DNA"/>
</dbReference>
<dbReference type="GO" id="GO:0031250">
    <property type="term" value="C:anaerobic ribonucleoside-triphosphate reductase complex"/>
    <property type="evidence" value="ECO:0007669"/>
    <property type="project" value="TreeGrafter"/>
</dbReference>
<organism evidence="1 2">
    <name type="scientific">Uabimicrobium amorphum</name>
    <dbReference type="NCBI Taxonomy" id="2596890"/>
    <lineage>
        <taxon>Bacteria</taxon>
        <taxon>Pseudomonadati</taxon>
        <taxon>Planctomycetota</taxon>
        <taxon>Candidatus Uabimicrobiia</taxon>
        <taxon>Candidatus Uabimicrobiales</taxon>
        <taxon>Candidatus Uabimicrobiaceae</taxon>
        <taxon>Candidatus Uabimicrobium</taxon>
    </lineage>
</organism>
<reference evidence="1 2" key="1">
    <citation type="submission" date="2019-08" db="EMBL/GenBank/DDBJ databases">
        <title>Complete genome sequence of Candidatus Uab amorphum.</title>
        <authorList>
            <person name="Shiratori T."/>
            <person name="Suzuki S."/>
            <person name="Kakizawa Y."/>
            <person name="Ishida K."/>
        </authorList>
    </citation>
    <scope>NUCLEOTIDE SEQUENCE [LARGE SCALE GENOMIC DNA]</scope>
    <source>
        <strain evidence="1 2">SRT547</strain>
    </source>
</reference>
<dbReference type="Proteomes" id="UP000326354">
    <property type="component" value="Chromosome"/>
</dbReference>
<evidence type="ECO:0000313" key="1">
    <source>
        <dbReference type="EMBL" id="BBM84901.1"/>
    </source>
</evidence>
<dbReference type="GO" id="GO:0004748">
    <property type="term" value="F:ribonucleoside-diphosphate reductase activity, thioredoxin disulfide as acceptor"/>
    <property type="evidence" value="ECO:0007669"/>
    <property type="project" value="TreeGrafter"/>
</dbReference>
<dbReference type="PANTHER" id="PTHR21075">
    <property type="entry name" value="ANAEROBIC RIBONUCLEOSIDE-TRIPHOSPHATE REDUCTASE"/>
    <property type="match status" value="1"/>
</dbReference>
<accession>A0A5S9F438</accession>
<dbReference type="AlphaFoldDB" id="A0A5S9F438"/>
<keyword evidence="2" id="KW-1185">Reference proteome</keyword>